<dbReference type="Proteomes" id="UP000277928">
    <property type="component" value="Unassembled WGS sequence"/>
</dbReference>
<dbReference type="PANTHER" id="PTHR23318">
    <property type="entry name" value="ATP SYNTHASE GAMMA-RELATED"/>
    <property type="match status" value="1"/>
</dbReference>
<accession>A0A3P6TWJ0</accession>
<feature type="compositionally biased region" description="Basic and acidic residues" evidence="4">
    <location>
        <begin position="904"/>
        <end position="942"/>
    </location>
</feature>
<evidence type="ECO:0000259" key="6">
    <source>
        <dbReference type="Pfam" id="PF22972"/>
    </source>
</evidence>
<protein>
    <submittedName>
        <fullName evidence="7">Uncharacterized protein</fullName>
    </submittedName>
</protein>
<evidence type="ECO:0000313" key="8">
    <source>
        <dbReference type="Proteomes" id="UP000277928"/>
    </source>
</evidence>
<evidence type="ECO:0000256" key="3">
    <source>
        <dbReference type="ARBA" id="ARBA00023242"/>
    </source>
</evidence>
<organism evidence="7 8">
    <name type="scientific">Litomosoides sigmodontis</name>
    <name type="common">Filarial nematode worm</name>
    <dbReference type="NCBI Taxonomy" id="42156"/>
    <lineage>
        <taxon>Eukaryota</taxon>
        <taxon>Metazoa</taxon>
        <taxon>Ecdysozoa</taxon>
        <taxon>Nematoda</taxon>
        <taxon>Chromadorea</taxon>
        <taxon>Rhabditida</taxon>
        <taxon>Spirurina</taxon>
        <taxon>Spiruromorpha</taxon>
        <taxon>Filarioidea</taxon>
        <taxon>Onchocercidae</taxon>
        <taxon>Litomosoides</taxon>
    </lineage>
</organism>
<dbReference type="SUPFAM" id="SSF48371">
    <property type="entry name" value="ARM repeat"/>
    <property type="match status" value="1"/>
</dbReference>
<sequence>MATKELICQNTPFDDSFPNETLIVWSESDTCDLALSFQDKTGCEDIWEKICQVQGRDPEQHPDFTGNYEDLDDSEGLDSAGQGYSGQRSAAGTTITLPPCEVNSLADIEVMISNSFGSAALREKLAIAIENQGYVAKLCDVFHMCEDLEHIDALHTLHQIARSLFMLNRNTLLEILLSEKYFKDVVGMLEYDPAEPKPRKHREFLFQKARFREVLPIHNDELRQKIHQTYRVQYVQDICLPAPSLFEENLLSALNSYLFFNRVDIVNLLQDDKQLLKDLFDQLKDPETTTERRKDLTMFLKEFCSFSTSLQPNGPQGRENFYKTLMQNDVLAAIEPCITSKDVQTRATTVEMFVMIVEFNPQTARDYLLQQGRGFGEAKNNQLLLNKLINHMLTDRDPELTSAYTMVKVMQSLLDPDNMITAPNMKSERHEFLTFFYRRSMETLCRPLYENTENNTLKKDNYHCANQQAMIIDILCFCFEHHAVHMRNYCISNKLLNRVLILLKSRHHFLALSALRLFRRVVQLKDEFYYRYTVRDDVMRSIVECFRKNGHRYNLLNSAIIELFEFIRMEDIKPLIVYVVENFSKDFEDVMYVTTFKSLRLKYEQMKDREVRKMEDSSPTDSLISVEANLPAQWKMERQADADEQWFNDDDSENASPTGDWDSSKQGKEPGATLVSQSALLDVSPSSSAASVAKEDESLEKSITTRKMGIEPLLPNLLKRKVDDESDAVFPTQINTPLKSHIAPRIIIKVNSDKQIPSLPLSSLPTCNSPPGDPVVSSTETANPPSSSTPSLVASSASVVTVLAKKPLVEYDESDSDEEDETTDSGSTGDSLPSSSSSVGRPSSNLSSQLSDDQDDVSSTSGDHEPSPVSADDIKKDEDQKDQNLSRKRSSESILTGEAMGEQLTKEESVKDDDISTKRLRLHDERNFETEAVRQNEESPFK</sequence>
<evidence type="ECO:0000259" key="5">
    <source>
        <dbReference type="Pfam" id="PF04802"/>
    </source>
</evidence>
<dbReference type="Pfam" id="PF04802">
    <property type="entry name" value="PP4R3"/>
    <property type="match status" value="1"/>
</dbReference>
<evidence type="ECO:0000256" key="1">
    <source>
        <dbReference type="ARBA" id="ARBA00004123"/>
    </source>
</evidence>
<dbReference type="Pfam" id="PF22972">
    <property type="entry name" value="EVH1_PP4R3"/>
    <property type="match status" value="1"/>
</dbReference>
<feature type="compositionally biased region" description="Low complexity" evidence="4">
    <location>
        <begin position="824"/>
        <end position="861"/>
    </location>
</feature>
<dbReference type="OrthoDB" id="27483at2759"/>
<feature type="compositionally biased region" description="Acidic residues" evidence="4">
    <location>
        <begin position="810"/>
        <end position="823"/>
    </location>
</feature>
<dbReference type="InterPro" id="IPR055236">
    <property type="entry name" value="EVH1_PP4R3"/>
</dbReference>
<dbReference type="AlphaFoldDB" id="A0A3P6TWJ0"/>
<comment type="similarity">
    <text evidence="2">Belongs to the SMEK family.</text>
</comment>
<dbReference type="OMA" id="HFFYKHC"/>
<dbReference type="InterPro" id="IPR011993">
    <property type="entry name" value="PH-like_dom_sf"/>
</dbReference>
<feature type="region of interest" description="Disordered" evidence="4">
    <location>
        <begin position="760"/>
        <end position="942"/>
    </location>
</feature>
<feature type="domain" description="PP4R3 EVH1-like" evidence="6">
    <location>
        <begin position="18"/>
        <end position="54"/>
    </location>
</feature>
<gene>
    <name evidence="7" type="ORF">NLS_LOCUS7295</name>
</gene>
<dbReference type="GO" id="GO:0072542">
    <property type="term" value="F:protein phosphatase activator activity"/>
    <property type="evidence" value="ECO:0007669"/>
    <property type="project" value="TreeGrafter"/>
</dbReference>
<feature type="region of interest" description="Disordered" evidence="4">
    <location>
        <begin position="57"/>
        <end position="90"/>
    </location>
</feature>
<dbReference type="InterPro" id="IPR006887">
    <property type="entry name" value="P4R3-like_central_dom"/>
</dbReference>
<dbReference type="PANTHER" id="PTHR23318:SF0">
    <property type="entry name" value="SERINE_THREONINE-PROTEIN PHOSPHATASE 4 REGULATORY SUBUNIT 3"/>
    <property type="match status" value="1"/>
</dbReference>
<dbReference type="GO" id="GO:0030289">
    <property type="term" value="C:protein phosphatase 4 complex"/>
    <property type="evidence" value="ECO:0007669"/>
    <property type="project" value="TreeGrafter"/>
</dbReference>
<feature type="compositionally biased region" description="Polar residues" evidence="4">
    <location>
        <begin position="760"/>
        <end position="769"/>
    </location>
</feature>
<dbReference type="STRING" id="42156.A0A3P6TWJ0"/>
<evidence type="ECO:0000256" key="4">
    <source>
        <dbReference type="SAM" id="MobiDB-lite"/>
    </source>
</evidence>
<feature type="domain" description="Serine/threonine-protein phosphatase 4 regulatory subunit 3-like central" evidence="5">
    <location>
        <begin position="108"/>
        <end position="605"/>
    </location>
</feature>
<comment type="subcellular location">
    <subcellularLocation>
        <location evidence="1">Nucleus</location>
    </subcellularLocation>
</comment>
<dbReference type="EMBL" id="UYRX01000732">
    <property type="protein sequence ID" value="VDK85795.1"/>
    <property type="molecule type" value="Genomic_DNA"/>
</dbReference>
<feature type="compositionally biased region" description="Basic and acidic residues" evidence="4">
    <location>
        <begin position="862"/>
        <end position="891"/>
    </location>
</feature>
<name>A0A3P6TWJ0_LITSI</name>
<keyword evidence="3" id="KW-0539">Nucleus</keyword>
<evidence type="ECO:0000313" key="7">
    <source>
        <dbReference type="EMBL" id="VDK85795.1"/>
    </source>
</evidence>
<proteinExistence type="inferred from homology"/>
<feature type="region of interest" description="Disordered" evidence="4">
    <location>
        <begin position="647"/>
        <end position="672"/>
    </location>
</feature>
<dbReference type="InterPro" id="IPR016024">
    <property type="entry name" value="ARM-type_fold"/>
</dbReference>
<dbReference type="GO" id="GO:0006974">
    <property type="term" value="P:DNA damage response"/>
    <property type="evidence" value="ECO:0007669"/>
    <property type="project" value="TreeGrafter"/>
</dbReference>
<evidence type="ECO:0000256" key="2">
    <source>
        <dbReference type="ARBA" id="ARBA00008809"/>
    </source>
</evidence>
<feature type="compositionally biased region" description="Low complexity" evidence="4">
    <location>
        <begin position="784"/>
        <end position="804"/>
    </location>
</feature>
<dbReference type="InterPro" id="IPR051137">
    <property type="entry name" value="PP4R3-like"/>
</dbReference>
<dbReference type="Gene3D" id="2.30.29.30">
    <property type="entry name" value="Pleckstrin-homology domain (PH domain)/Phosphotyrosine-binding domain (PTB)"/>
    <property type="match status" value="1"/>
</dbReference>
<dbReference type="GO" id="GO:0005654">
    <property type="term" value="C:nucleoplasm"/>
    <property type="evidence" value="ECO:0007669"/>
    <property type="project" value="TreeGrafter"/>
</dbReference>
<keyword evidence="8" id="KW-1185">Reference proteome</keyword>
<reference evidence="7 8" key="1">
    <citation type="submission" date="2018-08" db="EMBL/GenBank/DDBJ databases">
        <authorList>
            <person name="Laetsch R D."/>
            <person name="Stevens L."/>
            <person name="Kumar S."/>
            <person name="Blaxter L. M."/>
        </authorList>
    </citation>
    <scope>NUCLEOTIDE SEQUENCE [LARGE SCALE GENOMIC DNA]</scope>
</reference>